<dbReference type="RefSeq" id="XP_035828775.1">
    <property type="nucleotide sequence ID" value="XM_035972882.1"/>
</dbReference>
<gene>
    <name evidence="5" type="primary">LOC101864103</name>
</gene>
<dbReference type="Proteomes" id="UP000694888">
    <property type="component" value="Unplaced"/>
</dbReference>
<organism evidence="4 5">
    <name type="scientific">Aplysia californica</name>
    <name type="common">California sea hare</name>
    <dbReference type="NCBI Taxonomy" id="6500"/>
    <lineage>
        <taxon>Eukaryota</taxon>
        <taxon>Metazoa</taxon>
        <taxon>Spiralia</taxon>
        <taxon>Lophotrochozoa</taxon>
        <taxon>Mollusca</taxon>
        <taxon>Gastropoda</taxon>
        <taxon>Heterobranchia</taxon>
        <taxon>Euthyneura</taxon>
        <taxon>Tectipleura</taxon>
        <taxon>Aplysiida</taxon>
        <taxon>Aplysioidea</taxon>
        <taxon>Aplysiidae</taxon>
        <taxon>Aplysia</taxon>
    </lineage>
</organism>
<evidence type="ECO:0000256" key="2">
    <source>
        <dbReference type="ARBA" id="ARBA00022679"/>
    </source>
</evidence>
<dbReference type="Gene3D" id="3.40.50.300">
    <property type="entry name" value="P-loop containing nucleotide triphosphate hydrolases"/>
    <property type="match status" value="2"/>
</dbReference>
<dbReference type="SUPFAM" id="SSF52540">
    <property type="entry name" value="P-loop containing nucleoside triphosphate hydrolases"/>
    <property type="match status" value="2"/>
</dbReference>
<evidence type="ECO:0000256" key="1">
    <source>
        <dbReference type="ARBA" id="ARBA00005771"/>
    </source>
</evidence>
<protein>
    <submittedName>
        <fullName evidence="5">Sulfotransferase 1C1-like</fullName>
    </submittedName>
</protein>
<name>A0ABM1W282_APLCA</name>
<feature type="domain" description="Sulfotransferase" evidence="3">
    <location>
        <begin position="293"/>
        <end position="531"/>
    </location>
</feature>
<proteinExistence type="inferred from homology"/>
<dbReference type="InterPro" id="IPR000863">
    <property type="entry name" value="Sulfotransferase_dom"/>
</dbReference>
<evidence type="ECO:0000313" key="4">
    <source>
        <dbReference type="Proteomes" id="UP000694888"/>
    </source>
</evidence>
<dbReference type="PANTHER" id="PTHR11783">
    <property type="entry name" value="SULFOTRANSFERASE SULT"/>
    <property type="match status" value="1"/>
</dbReference>
<reference evidence="5" key="1">
    <citation type="submission" date="2025-08" db="UniProtKB">
        <authorList>
            <consortium name="RefSeq"/>
        </authorList>
    </citation>
    <scope>IDENTIFICATION</scope>
</reference>
<dbReference type="InterPro" id="IPR027417">
    <property type="entry name" value="P-loop_NTPase"/>
</dbReference>
<evidence type="ECO:0000259" key="3">
    <source>
        <dbReference type="Pfam" id="PF00685"/>
    </source>
</evidence>
<accession>A0ABM1W282</accession>
<evidence type="ECO:0000313" key="5">
    <source>
        <dbReference type="RefSeq" id="XP_035828775.1"/>
    </source>
</evidence>
<feature type="domain" description="Sulfotransferase" evidence="3">
    <location>
        <begin position="47"/>
        <end position="285"/>
    </location>
</feature>
<dbReference type="GeneID" id="101864103"/>
<comment type="similarity">
    <text evidence="1">Belongs to the sulfotransferase 1 family.</text>
</comment>
<dbReference type="Pfam" id="PF00685">
    <property type="entry name" value="Sulfotransfer_1"/>
    <property type="match status" value="2"/>
</dbReference>
<keyword evidence="2" id="KW-0808">Transferase</keyword>
<keyword evidence="4" id="KW-1185">Reference proteome</keyword>
<sequence length="540" mass="64058">MPVQKVKDFLGFSMSLYVHEKKPQYFGMSEFSHDMMENMPDYPLREDDVILCSYPKSGCHWVWEISRLLMTGRTSADKVDKENYMMEASNCVGCEDIADLPSPRLLNNHEFFENQPKDILKKGIKVIHVYRNPKDVAVSFFYHHNRLVEYQYNNPDFSKYLPRFVDGLVDSNCVFDYMRDWERAINEQKDLNVCVICYENMHENPLEEVRKLAKFLGKDYDDEFLQKVINATTMENVLKQKDMLFEDKSGPIMYRKGKVGDWKNHFTVAQSEWFDHITRSRMGKSKDYPLREDDVILCSYPKSGCHWVWEISRLLMSGRTSADKVEKEHYMMEASSCFHYGDIADLPSPRLLNNHEFFENQPKDILKKGVKVIHVYRNPKDVAVSYFYHHNRIPSYEYSNLDFSKYLPRFVDGLVDNNCVFDYMRDWERAINEQKDLNVCVICYENMHENPLEEVRKLAKFLGKDYDDEFLQKVINATTMENVLKQKDMLFEDKSGPIMYRKGKVGDWKNHFTVAQSEWFDHITRSRMGKSKVYTFKYDI</sequence>